<dbReference type="EMBL" id="KV428580">
    <property type="protein sequence ID" value="KZT31445.1"/>
    <property type="molecule type" value="Genomic_DNA"/>
</dbReference>
<sequence>MSLFNQKHPYAQGPLPEISFGPCHQDSGQIDASLHDHFSIGAIYPPPIISIGREDPEALGSHVIKRNTIHQPPHEPIEEKILSSGSSATHKSNKTLPDIHAAEPGDASLFFPGLLRRSRGQGRTSRSRFRRIIIGGTHNREDESIWIEHQHRDRARRWPRNALLLCWGFAKHLVETGWFRPELQFTAEC</sequence>
<name>A0A165WR80_9AGAM</name>
<keyword evidence="2" id="KW-1185">Reference proteome</keyword>
<organism evidence="1 2">
    <name type="scientific">Sistotremastrum suecicum HHB10207 ss-3</name>
    <dbReference type="NCBI Taxonomy" id="1314776"/>
    <lineage>
        <taxon>Eukaryota</taxon>
        <taxon>Fungi</taxon>
        <taxon>Dikarya</taxon>
        <taxon>Basidiomycota</taxon>
        <taxon>Agaricomycotina</taxon>
        <taxon>Agaricomycetes</taxon>
        <taxon>Sistotremastrales</taxon>
        <taxon>Sistotremastraceae</taxon>
        <taxon>Sistotremastrum</taxon>
    </lineage>
</organism>
<protein>
    <submittedName>
        <fullName evidence="1">Uncharacterized protein</fullName>
    </submittedName>
</protein>
<dbReference type="Proteomes" id="UP000076798">
    <property type="component" value="Unassembled WGS sequence"/>
</dbReference>
<reference evidence="1 2" key="1">
    <citation type="journal article" date="2016" name="Mol. Biol. Evol.">
        <title>Comparative Genomics of Early-Diverging Mushroom-Forming Fungi Provides Insights into the Origins of Lignocellulose Decay Capabilities.</title>
        <authorList>
            <person name="Nagy L.G."/>
            <person name="Riley R."/>
            <person name="Tritt A."/>
            <person name="Adam C."/>
            <person name="Daum C."/>
            <person name="Floudas D."/>
            <person name="Sun H."/>
            <person name="Yadav J.S."/>
            <person name="Pangilinan J."/>
            <person name="Larsson K.H."/>
            <person name="Matsuura K."/>
            <person name="Barry K."/>
            <person name="Labutti K."/>
            <person name="Kuo R."/>
            <person name="Ohm R.A."/>
            <person name="Bhattacharya S.S."/>
            <person name="Shirouzu T."/>
            <person name="Yoshinaga Y."/>
            <person name="Martin F.M."/>
            <person name="Grigoriev I.V."/>
            <person name="Hibbett D.S."/>
        </authorList>
    </citation>
    <scope>NUCLEOTIDE SEQUENCE [LARGE SCALE GENOMIC DNA]</scope>
    <source>
        <strain evidence="1 2">HHB10207 ss-3</strain>
    </source>
</reference>
<evidence type="ECO:0000313" key="2">
    <source>
        <dbReference type="Proteomes" id="UP000076798"/>
    </source>
</evidence>
<dbReference type="AlphaFoldDB" id="A0A165WR80"/>
<gene>
    <name evidence="1" type="ORF">SISSUDRAFT_728731</name>
</gene>
<proteinExistence type="predicted"/>
<accession>A0A165WR80</accession>
<evidence type="ECO:0000313" key="1">
    <source>
        <dbReference type="EMBL" id="KZT31445.1"/>
    </source>
</evidence>